<evidence type="ECO:0000259" key="11">
    <source>
        <dbReference type="PROSITE" id="PS50893"/>
    </source>
</evidence>
<keyword evidence="7" id="KW-0067">ATP-binding</keyword>
<keyword evidence="8 10" id="KW-1133">Transmembrane helix</keyword>
<protein>
    <recommendedName>
        <fullName evidence="11">ABC transporter domain-containing protein</fullName>
    </recommendedName>
</protein>
<feature type="transmembrane region" description="Helical" evidence="10">
    <location>
        <begin position="1331"/>
        <end position="1353"/>
    </location>
</feature>
<accession>A0A7S2S251</accession>
<evidence type="ECO:0000256" key="9">
    <source>
        <dbReference type="ARBA" id="ARBA00023136"/>
    </source>
</evidence>
<dbReference type="InterPro" id="IPR027417">
    <property type="entry name" value="P-loop_NTPase"/>
</dbReference>
<feature type="transmembrane region" description="Helical" evidence="10">
    <location>
        <begin position="20"/>
        <end position="42"/>
    </location>
</feature>
<dbReference type="Pfam" id="PF12698">
    <property type="entry name" value="ABC2_membrane_3"/>
    <property type="match status" value="2"/>
</dbReference>
<dbReference type="SMART" id="SM00382">
    <property type="entry name" value="AAA"/>
    <property type="match status" value="2"/>
</dbReference>
<dbReference type="SUPFAM" id="SSF52540">
    <property type="entry name" value="P-loop containing nucleoside triphosphate hydrolases"/>
    <property type="match status" value="2"/>
</dbReference>
<feature type="transmembrane region" description="Helical" evidence="10">
    <location>
        <begin position="1299"/>
        <end position="1319"/>
    </location>
</feature>
<dbReference type="GO" id="GO:0016020">
    <property type="term" value="C:membrane"/>
    <property type="evidence" value="ECO:0007669"/>
    <property type="project" value="UniProtKB-SubCell"/>
</dbReference>
<dbReference type="GO" id="GO:0140359">
    <property type="term" value="F:ABC-type transporter activity"/>
    <property type="evidence" value="ECO:0007669"/>
    <property type="project" value="InterPro"/>
</dbReference>
<feature type="transmembrane region" description="Helical" evidence="10">
    <location>
        <begin position="1220"/>
        <end position="1240"/>
    </location>
</feature>
<dbReference type="InterPro" id="IPR013525">
    <property type="entry name" value="ABC2_TM"/>
</dbReference>
<dbReference type="CDD" id="cd03263">
    <property type="entry name" value="ABC_subfamily_A"/>
    <property type="match status" value="2"/>
</dbReference>
<evidence type="ECO:0000256" key="10">
    <source>
        <dbReference type="SAM" id="Phobius"/>
    </source>
</evidence>
<dbReference type="EMBL" id="HBHK01015078">
    <property type="protein sequence ID" value="CAD9687274.1"/>
    <property type="molecule type" value="Transcribed_RNA"/>
</dbReference>
<feature type="transmembrane region" description="Helical" evidence="10">
    <location>
        <begin position="411"/>
        <end position="435"/>
    </location>
</feature>
<evidence type="ECO:0000313" key="12">
    <source>
        <dbReference type="EMBL" id="CAD9687274.1"/>
    </source>
</evidence>
<dbReference type="FunFam" id="3.40.50.300:FF:000298">
    <property type="entry name" value="ATP-binding cassette sub-family A member 12"/>
    <property type="match status" value="1"/>
</dbReference>
<evidence type="ECO:0000256" key="6">
    <source>
        <dbReference type="ARBA" id="ARBA00022741"/>
    </source>
</evidence>
<sequence length="1879" mass="208982">MGTWQQTRLLLWKNYLLKRRHYVSTLSEFILPLGFVWLVVYLQKLDPDVEIEEGSYTCPRQSPLSPVLLAPKGQEDFFMELGSQLTKPGIVTIPPLAYLVTLASKLGQVIAIAPDVADDIDKIRWIKGFQKKVDKWTAAFERPVGFWKTLSSVTKFLYGFEFCRFRHLTKIYNSKSELDAYVNSATYGSSVWPSGHCPDASKLDKPRIHLALIVNKIGTKDGIWDYTIQANMTSIPFTYPRMGYIDKIHAGVNPTYLGKYATSGFLTLQQTVDRVIVNKKMKRSGSHIQKLALRQYCDVFMPILKEFFNETKQRVIDAFDCMNWLSNVSAMLDLSPLTKPVSYIPNDARMTEFPTPAYTSRPFYDKIKAVFALDLILTFLWPISRLIRGIVHEKETKMREGMRMMGLNYSSLYLSWFLTYGFIFFVISLVIAVISQGSLFARSAASLVFGYFFLFGLSIISYCFLVSVLFNRAKTASTAGVVLFFMGFFAYFGVNSKNAGANAKLFGSILSPTAFGIGASILASYEGSGQGVTLNNWFDTPNENCISFAQVLMALIFDTVLYMFLTFYLDNVMPQEFGVSKPWNFLCTREYWGLQHDTVDEDEDGVHGEQDAGDFIELPSVDQKQLEQDNRCIKLSNISKVFPGAAGGAKVAVKGMDLTMYEGQIFVLLGHNGAGKTTTISMLTGLLPISGGSATMFGMDVSSDMSSIRHTMGVCPQHDVLFPDLTVKEHLEFFAALKLVENIDEEVSRQIEQVGLVEKKDVLSKNLSGGQKRKLSVAIALLGDSKIVFLDEPSSGLDVHARRSLWAMLQKNRVGRIIVLTTHFMDEADFLGDRIGIMADGNLRCCGTSLFLKSKYGIGYTLTFSLETKAGGNEGRGAQMEARKSLTSLVSKHVEGANVLTSVGAEVVVKMPLASSSNFPGLFAKVDQDKKGLGLAGYSLSVTTLEEVFLKVASDEYDMIHNSETSAVQRAPTRNQHNLYRRLSEEEIEEARLETETFDALYTNIPALKKFSGQFGAMFRKRFQYARRDRKTICCNVLLPVLLLVTGLALMKLFPLPPPPEILLDVSQYHQGHNYVPFNVSFGAKLPPPDFRTNAQSLPARIPTGLNNTCAPDWNPRDIPDGSNLRGLSTWLLDHQRDNATSMFGAVQYSHYDLDHSVEYTILTNSTAKHGPGVFMNLVNQDVYRVSSGNANGTIRVRSHPFAFTSGFVDILDTVASVDASMSIVIAFSFIPASVAIFIVREREISAKHQQLISGASIVTYWISSYTWDLVIYLIPWAASCITVWAFNIAAFEGDNLYALSLLFLLYGCAIIPFTYLVSFLFESHSTAQNIVLILNFITGLVLLIASFVMSVIESTKATNNTLKYLYRLFPGYTLGDGLLSLTVNYGIVKFDPDGAKSPYAWDNLGGDLTYLGISAVLFFVLTIMTDIALGFPSLRRRIQRWLCCGWTSSEYKKQGTLTTPLLSENADVDVTTERFRVDTCSGTSEDVLVVNHLRKVFGDGKVAVEDLTFGVAEGECFGFLGVNGAGKTTTMKILTGDILPTNGTAKLVGLDILTEQSSLRRRIGYCPQFDALLELLTVREHLELYARIKCIPEHLVGKVARDKIKELNLDEFADRTAGTLSGGNKRKLSVAIAMVGAPPLVFCDEPTSGVDPLNRRFLCDVLSRITSGDNGGRKGTVILTSHSMEECEALCTKVGIMVAGGFKCFGSIPRLKARYGEGLTLNIKFELPRDSDVERLLNQLDPVVSSKGSIEEKDLVAACTLLGTPSRFQHISDLDATGCIMRSMIEHTGYVDALYLAEWWLSKDFHDELELFLKENFHSALCLEKRDHNTRWKINSPDLKLGSVFKLLETQKKRLGIVEYSCGETTLEEIFVMFASQQ</sequence>
<dbReference type="FunFam" id="3.40.50.300:FF:002470">
    <property type="entry name" value="ABC transporter, putative"/>
    <property type="match status" value="1"/>
</dbReference>
<comment type="similarity">
    <text evidence="2">Belongs to the ABC transporter superfamily. ABCA family.</text>
</comment>
<dbReference type="Gene3D" id="3.40.50.300">
    <property type="entry name" value="P-loop containing nucleotide triphosphate hydrolases"/>
    <property type="match status" value="2"/>
</dbReference>
<evidence type="ECO:0000256" key="5">
    <source>
        <dbReference type="ARBA" id="ARBA00022737"/>
    </source>
</evidence>
<dbReference type="GO" id="GO:0005319">
    <property type="term" value="F:lipid transporter activity"/>
    <property type="evidence" value="ECO:0007669"/>
    <property type="project" value="TreeGrafter"/>
</dbReference>
<evidence type="ECO:0000256" key="8">
    <source>
        <dbReference type="ARBA" id="ARBA00022989"/>
    </source>
</evidence>
<evidence type="ECO:0000256" key="3">
    <source>
        <dbReference type="ARBA" id="ARBA00022448"/>
    </source>
</evidence>
<evidence type="ECO:0000256" key="4">
    <source>
        <dbReference type="ARBA" id="ARBA00022692"/>
    </source>
</evidence>
<evidence type="ECO:0000256" key="2">
    <source>
        <dbReference type="ARBA" id="ARBA00008869"/>
    </source>
</evidence>
<dbReference type="PROSITE" id="PS00211">
    <property type="entry name" value="ABC_TRANSPORTER_1"/>
    <property type="match status" value="2"/>
</dbReference>
<feature type="domain" description="ABC transporter" evidence="11">
    <location>
        <begin position="1489"/>
        <end position="1725"/>
    </location>
</feature>
<name>A0A7S2S251_9STRA</name>
<feature type="transmembrane region" description="Helical" evidence="10">
    <location>
        <begin position="1409"/>
        <end position="1432"/>
    </location>
</feature>
<keyword evidence="3" id="KW-0813">Transport</keyword>
<dbReference type="InterPro" id="IPR017871">
    <property type="entry name" value="ABC_transporter-like_CS"/>
</dbReference>
<dbReference type="InterPro" id="IPR003593">
    <property type="entry name" value="AAA+_ATPase"/>
</dbReference>
<proteinExistence type="inferred from homology"/>
<feature type="domain" description="ABC transporter" evidence="11">
    <location>
        <begin position="633"/>
        <end position="865"/>
    </location>
</feature>
<gene>
    <name evidence="12" type="ORF">QSP1433_LOCUS9454</name>
</gene>
<dbReference type="GO" id="GO:0005524">
    <property type="term" value="F:ATP binding"/>
    <property type="evidence" value="ECO:0007669"/>
    <property type="project" value="UniProtKB-KW"/>
</dbReference>
<dbReference type="GO" id="GO:0016887">
    <property type="term" value="F:ATP hydrolysis activity"/>
    <property type="evidence" value="ECO:0007669"/>
    <property type="project" value="InterPro"/>
</dbReference>
<feature type="transmembrane region" description="Helical" evidence="10">
    <location>
        <begin position="506"/>
        <end position="525"/>
    </location>
</feature>
<feature type="transmembrane region" description="Helical" evidence="10">
    <location>
        <begin position="1274"/>
        <end position="1292"/>
    </location>
</feature>
<feature type="transmembrane region" description="Helical" evidence="10">
    <location>
        <begin position="545"/>
        <end position="565"/>
    </location>
</feature>
<keyword evidence="6" id="KW-0547">Nucleotide-binding</keyword>
<dbReference type="InterPro" id="IPR003439">
    <property type="entry name" value="ABC_transporter-like_ATP-bd"/>
</dbReference>
<feature type="transmembrane region" description="Helical" evidence="10">
    <location>
        <begin position="369"/>
        <end position="391"/>
    </location>
</feature>
<feature type="transmembrane region" description="Helical" evidence="10">
    <location>
        <begin position="447"/>
        <end position="470"/>
    </location>
</feature>
<dbReference type="PANTHER" id="PTHR19229:SF36">
    <property type="entry name" value="ATP-BINDING CASSETTE SUB-FAMILY A MEMBER 2"/>
    <property type="match status" value="1"/>
</dbReference>
<reference evidence="12" key="1">
    <citation type="submission" date="2021-01" db="EMBL/GenBank/DDBJ databases">
        <authorList>
            <person name="Corre E."/>
            <person name="Pelletier E."/>
            <person name="Niang G."/>
            <person name="Scheremetjew M."/>
            <person name="Finn R."/>
            <person name="Kale V."/>
            <person name="Holt S."/>
            <person name="Cochrane G."/>
            <person name="Meng A."/>
            <person name="Brown T."/>
            <person name="Cohen L."/>
        </authorList>
    </citation>
    <scope>NUCLEOTIDE SEQUENCE</scope>
    <source>
        <strain evidence="12">NY070348D</strain>
    </source>
</reference>
<comment type="subcellular location">
    <subcellularLocation>
        <location evidence="1">Membrane</location>
        <topology evidence="1">Multi-pass membrane protein</topology>
    </subcellularLocation>
</comment>
<keyword evidence="4 10" id="KW-0812">Transmembrane</keyword>
<dbReference type="InterPro" id="IPR026082">
    <property type="entry name" value="ABCA"/>
</dbReference>
<dbReference type="PANTHER" id="PTHR19229">
    <property type="entry name" value="ATP-BINDING CASSETTE TRANSPORTER SUBFAMILY A ABCA"/>
    <property type="match status" value="1"/>
</dbReference>
<keyword evidence="9 10" id="KW-0472">Membrane</keyword>
<feature type="transmembrane region" description="Helical" evidence="10">
    <location>
        <begin position="1365"/>
        <end position="1389"/>
    </location>
</feature>
<keyword evidence="5" id="KW-0677">Repeat</keyword>
<feature type="transmembrane region" description="Helical" evidence="10">
    <location>
        <begin position="476"/>
        <end position="494"/>
    </location>
</feature>
<dbReference type="PROSITE" id="PS50893">
    <property type="entry name" value="ABC_TRANSPORTER_2"/>
    <property type="match status" value="2"/>
</dbReference>
<organism evidence="12">
    <name type="scientific">Mucochytrium quahogii</name>
    <dbReference type="NCBI Taxonomy" id="96639"/>
    <lineage>
        <taxon>Eukaryota</taxon>
        <taxon>Sar</taxon>
        <taxon>Stramenopiles</taxon>
        <taxon>Bigyra</taxon>
        <taxon>Labyrinthulomycetes</taxon>
        <taxon>Thraustochytrida</taxon>
        <taxon>Thraustochytriidae</taxon>
        <taxon>Mucochytrium</taxon>
    </lineage>
</organism>
<dbReference type="Pfam" id="PF00005">
    <property type="entry name" value="ABC_tran"/>
    <property type="match status" value="2"/>
</dbReference>
<evidence type="ECO:0000256" key="1">
    <source>
        <dbReference type="ARBA" id="ARBA00004141"/>
    </source>
</evidence>
<evidence type="ECO:0000256" key="7">
    <source>
        <dbReference type="ARBA" id="ARBA00022840"/>
    </source>
</evidence>